<feature type="chain" id="PRO_5006712642" description="DnrO protein" evidence="1">
    <location>
        <begin position="23"/>
        <end position="158"/>
    </location>
</feature>
<protein>
    <recommendedName>
        <fullName evidence="3">DnrO protein</fullName>
    </recommendedName>
</protein>
<proteinExistence type="predicted"/>
<feature type="signal peptide" evidence="1">
    <location>
        <begin position="1"/>
        <end position="22"/>
    </location>
</feature>
<evidence type="ECO:0000313" key="2">
    <source>
        <dbReference type="EMBL" id="GAN45409.1"/>
    </source>
</evidence>
<organism evidence="2">
    <name type="scientific">Mizugakiibacter sediminis</name>
    <dbReference type="NCBI Taxonomy" id="1475481"/>
    <lineage>
        <taxon>Bacteria</taxon>
        <taxon>Pseudomonadati</taxon>
        <taxon>Pseudomonadota</taxon>
        <taxon>Gammaproteobacteria</taxon>
        <taxon>Lysobacterales</taxon>
        <taxon>Rhodanobacteraceae</taxon>
        <taxon>Mizugakiibacter</taxon>
    </lineage>
</organism>
<sequence length="158" mass="16471">MNARLASLPFALLLAAAAPAMAQHEHAAPAAHVDALSGATRARFQADAPLSREMAAIRAAFAARIAAIHAGRLDAAGYAALGAEVETRIATMIRECRLPADADAALHAYIGRMLAAAGRMKRADLDATAHRDAALEAISAYNDYGGRFADPAWKALTP</sequence>
<evidence type="ECO:0000256" key="1">
    <source>
        <dbReference type="SAM" id="SignalP"/>
    </source>
</evidence>
<dbReference type="EMBL" id="DF952380">
    <property type="protein sequence ID" value="GAN45409.1"/>
    <property type="molecule type" value="Genomic_DNA"/>
</dbReference>
<accession>A0A0U1PAS7</accession>
<gene>
    <name evidence="2" type="ORF">MBSD_1957</name>
</gene>
<name>A0A0U1PAS7_9GAMM</name>
<reference evidence="2" key="1">
    <citation type="submission" date="2015-03" db="EMBL/GenBank/DDBJ databases">
        <title>Draft genome sequence of Mizugakiibacter sediminis skMP5.</title>
        <authorList>
            <person name="Watanabe T."/>
            <person name="Kojima H."/>
            <person name="Fukui M."/>
        </authorList>
    </citation>
    <scope>NUCLEOTIDE SEQUENCE</scope>
    <source>
        <strain evidence="2">SkMP5</strain>
    </source>
</reference>
<evidence type="ECO:0008006" key="3">
    <source>
        <dbReference type="Google" id="ProtNLM"/>
    </source>
</evidence>
<keyword evidence="1" id="KW-0732">Signal</keyword>
<dbReference type="HOGENOM" id="CLU_109693_0_0_6"/>
<dbReference type="AlphaFoldDB" id="A0A0U1PAS7"/>